<dbReference type="AlphaFoldDB" id="A0A507BPT7"/>
<feature type="transmembrane region" description="Helical" evidence="6">
    <location>
        <begin position="209"/>
        <end position="231"/>
    </location>
</feature>
<feature type="region of interest" description="Disordered" evidence="5">
    <location>
        <begin position="609"/>
        <end position="673"/>
    </location>
</feature>
<feature type="transmembrane region" description="Helical" evidence="6">
    <location>
        <begin position="104"/>
        <end position="127"/>
    </location>
</feature>
<protein>
    <recommendedName>
        <fullName evidence="7">Cation/H+ exchanger transmembrane domain-containing protein</fullName>
    </recommendedName>
</protein>
<feature type="transmembrane region" description="Helical" evidence="6">
    <location>
        <begin position="321"/>
        <end position="339"/>
    </location>
</feature>
<dbReference type="EMBL" id="QEAO01000037">
    <property type="protein sequence ID" value="TPX31940.1"/>
    <property type="molecule type" value="Genomic_DNA"/>
</dbReference>
<comment type="subcellular location">
    <subcellularLocation>
        <location evidence="1">Membrane</location>
        <topology evidence="1">Multi-pass membrane protein</topology>
    </subcellularLocation>
</comment>
<dbReference type="RefSeq" id="XP_031023251.1">
    <property type="nucleotide sequence ID" value="XM_031170789.1"/>
</dbReference>
<dbReference type="STRING" id="1806994.A0A507BPT7"/>
<name>A0A507BPT7_9FUNG</name>
<dbReference type="GO" id="GO:0015385">
    <property type="term" value="F:sodium:proton antiporter activity"/>
    <property type="evidence" value="ECO:0007669"/>
    <property type="project" value="InterPro"/>
</dbReference>
<keyword evidence="4 6" id="KW-0472">Membrane</keyword>
<feature type="transmembrane region" description="Helical" evidence="6">
    <location>
        <begin position="76"/>
        <end position="97"/>
    </location>
</feature>
<feature type="transmembrane region" description="Helical" evidence="6">
    <location>
        <begin position="390"/>
        <end position="412"/>
    </location>
</feature>
<evidence type="ECO:0000256" key="5">
    <source>
        <dbReference type="SAM" id="MobiDB-lite"/>
    </source>
</evidence>
<feature type="transmembrane region" description="Helical" evidence="6">
    <location>
        <begin position="252"/>
        <end position="280"/>
    </location>
</feature>
<accession>A0A507BPT7</accession>
<evidence type="ECO:0000313" key="9">
    <source>
        <dbReference type="Proteomes" id="UP000319731"/>
    </source>
</evidence>
<sequence length="673" mass="73170">MSFEILVGTNGVPGICTLLGGFVLFFGFVSLIIKEWLYLSESLLATLIGVLFGPYAINLMDLGALGVDVSNITFQFAQIVIAIQIINASITLPNFFWKTNWKALFILYVPVMIYMWLSTALLVWLILGLEVWDCMIVAACLAPTDPVLANSIINGKFADMHVPIAIRWLLSGESAGNDGAGLPFFALGVQFLRHGTTSEALKYWFLQTILYEIGCGIVLGAVIGYTANMLLKISEGRGWIDKRSFLSFEIALALFTVGLATILDVASFLAVFATGLVFAWDGRFTEETAEAHVQEVIDSLVNLTFFVYYGSIIPWTEFNTALVPIGKLVGFSIAVLIIRRMPIITALHRWLPPLMTIKEVGFYGWFGPIGVGALWYAALFRSEFPEKAYIVAIVDFVVLSSVVAHGMTLPLFQMTVMTLSTISARRDIRAPSWPMGIPITTDIISSPISRPDLPRNPADEKHLGANGDAPFIVGSADTVNNEFARDSASPTGSAIIPIEEDDIGGVPMEHSNTQHSVAFGIPLTTVGRTTSNASATGSGILKNVNWIGPIAGDGGDESLQINTIMNRSSYENAMDMPPGGFGIPLSRFDNTGMSSGGFANLFGRRTRITGFGGSSSNSSANSDRQTSPRRRPNRQSEDDGDVAVDRIEEERGSSDENGSPERQGRWSLRTLRK</sequence>
<evidence type="ECO:0000256" key="4">
    <source>
        <dbReference type="ARBA" id="ARBA00023136"/>
    </source>
</evidence>
<evidence type="ECO:0000313" key="8">
    <source>
        <dbReference type="EMBL" id="TPX31940.1"/>
    </source>
</evidence>
<dbReference type="Proteomes" id="UP000319731">
    <property type="component" value="Unassembled WGS sequence"/>
</dbReference>
<dbReference type="InterPro" id="IPR006153">
    <property type="entry name" value="Cation/H_exchanger_TM"/>
</dbReference>
<dbReference type="OrthoDB" id="2190219at2759"/>
<dbReference type="Gene3D" id="6.10.140.1330">
    <property type="match status" value="1"/>
</dbReference>
<organism evidence="8 9">
    <name type="scientific">Synchytrium microbalum</name>
    <dbReference type="NCBI Taxonomy" id="1806994"/>
    <lineage>
        <taxon>Eukaryota</taxon>
        <taxon>Fungi</taxon>
        <taxon>Fungi incertae sedis</taxon>
        <taxon>Chytridiomycota</taxon>
        <taxon>Chytridiomycota incertae sedis</taxon>
        <taxon>Chytridiomycetes</taxon>
        <taxon>Synchytriales</taxon>
        <taxon>Synchytriaceae</taxon>
        <taxon>Synchytrium</taxon>
    </lineage>
</organism>
<feature type="transmembrane region" description="Helical" evidence="6">
    <location>
        <begin position="36"/>
        <end position="56"/>
    </location>
</feature>
<dbReference type="PANTHER" id="PTHR31382:SF1">
    <property type="entry name" value="SODIUM ION_PROTON EXCHANGER (EUROFUNG)"/>
    <property type="match status" value="1"/>
</dbReference>
<evidence type="ECO:0000256" key="3">
    <source>
        <dbReference type="ARBA" id="ARBA00022989"/>
    </source>
</evidence>
<keyword evidence="3 6" id="KW-1133">Transmembrane helix</keyword>
<keyword evidence="2 6" id="KW-0812">Transmembrane</keyword>
<feature type="compositionally biased region" description="Basic and acidic residues" evidence="5">
    <location>
        <begin position="643"/>
        <end position="654"/>
    </location>
</feature>
<gene>
    <name evidence="8" type="ORF">SmJEL517_g04861</name>
</gene>
<feature type="domain" description="Cation/H+ exchanger transmembrane" evidence="7">
    <location>
        <begin position="29"/>
        <end position="411"/>
    </location>
</feature>
<dbReference type="GeneID" id="42006086"/>
<feature type="transmembrane region" description="Helical" evidence="6">
    <location>
        <begin position="12"/>
        <end position="29"/>
    </location>
</feature>
<reference evidence="8 9" key="1">
    <citation type="journal article" date="2019" name="Sci. Rep.">
        <title>Comparative genomics of chytrid fungi reveal insights into the obligate biotrophic and pathogenic lifestyle of Synchytrium endobioticum.</title>
        <authorList>
            <person name="van de Vossenberg B.T.L.H."/>
            <person name="Warris S."/>
            <person name="Nguyen H.D.T."/>
            <person name="van Gent-Pelzer M.P.E."/>
            <person name="Joly D.L."/>
            <person name="van de Geest H.C."/>
            <person name="Bonants P.J.M."/>
            <person name="Smith D.S."/>
            <person name="Levesque C.A."/>
            <person name="van der Lee T.A.J."/>
        </authorList>
    </citation>
    <scope>NUCLEOTIDE SEQUENCE [LARGE SCALE GENOMIC DNA]</scope>
    <source>
        <strain evidence="8 9">JEL517</strain>
    </source>
</reference>
<keyword evidence="9" id="KW-1185">Reference proteome</keyword>
<evidence type="ECO:0000256" key="2">
    <source>
        <dbReference type="ARBA" id="ARBA00022692"/>
    </source>
</evidence>
<dbReference type="GO" id="GO:0005886">
    <property type="term" value="C:plasma membrane"/>
    <property type="evidence" value="ECO:0007669"/>
    <property type="project" value="InterPro"/>
</dbReference>
<dbReference type="InterPro" id="IPR004712">
    <property type="entry name" value="Na+/H+_antiporter_fungi"/>
</dbReference>
<dbReference type="GO" id="GO:0036376">
    <property type="term" value="P:sodium ion export across plasma membrane"/>
    <property type="evidence" value="ECO:0007669"/>
    <property type="project" value="InterPro"/>
</dbReference>
<dbReference type="GO" id="GO:0042391">
    <property type="term" value="P:regulation of membrane potential"/>
    <property type="evidence" value="ECO:0007669"/>
    <property type="project" value="InterPro"/>
</dbReference>
<evidence type="ECO:0000256" key="6">
    <source>
        <dbReference type="SAM" id="Phobius"/>
    </source>
</evidence>
<dbReference type="Pfam" id="PF00999">
    <property type="entry name" value="Na_H_Exchanger"/>
    <property type="match status" value="1"/>
</dbReference>
<dbReference type="PANTHER" id="PTHR31382">
    <property type="entry name" value="NA(+)/H(+) ANTIPORTER"/>
    <property type="match status" value="1"/>
</dbReference>
<dbReference type="GO" id="GO:0120029">
    <property type="term" value="P:proton export across plasma membrane"/>
    <property type="evidence" value="ECO:0007669"/>
    <property type="project" value="InterPro"/>
</dbReference>
<comment type="caution">
    <text evidence="8">The sequence shown here is derived from an EMBL/GenBank/DDBJ whole genome shotgun (WGS) entry which is preliminary data.</text>
</comment>
<evidence type="ECO:0000259" key="7">
    <source>
        <dbReference type="Pfam" id="PF00999"/>
    </source>
</evidence>
<feature type="transmembrane region" description="Helical" evidence="6">
    <location>
        <begin position="360"/>
        <end position="378"/>
    </location>
</feature>
<evidence type="ECO:0000256" key="1">
    <source>
        <dbReference type="ARBA" id="ARBA00004141"/>
    </source>
</evidence>
<proteinExistence type="predicted"/>